<reference evidence="1" key="1">
    <citation type="submission" date="2015-04" db="UniProtKB">
        <authorList>
            <consortium name="EnsemblPlants"/>
        </authorList>
    </citation>
    <scope>IDENTIFICATION</scope>
</reference>
<name>A0A0E0M515_ORYPU</name>
<organism evidence="1">
    <name type="scientific">Oryza punctata</name>
    <name type="common">Red rice</name>
    <dbReference type="NCBI Taxonomy" id="4537"/>
    <lineage>
        <taxon>Eukaryota</taxon>
        <taxon>Viridiplantae</taxon>
        <taxon>Streptophyta</taxon>
        <taxon>Embryophyta</taxon>
        <taxon>Tracheophyta</taxon>
        <taxon>Spermatophyta</taxon>
        <taxon>Magnoliopsida</taxon>
        <taxon>Liliopsida</taxon>
        <taxon>Poales</taxon>
        <taxon>Poaceae</taxon>
        <taxon>BOP clade</taxon>
        <taxon>Oryzoideae</taxon>
        <taxon>Oryzeae</taxon>
        <taxon>Oryzinae</taxon>
        <taxon>Oryza</taxon>
    </lineage>
</organism>
<dbReference type="Gramene" id="OPUNC10G00570.1">
    <property type="protein sequence ID" value="OPUNC10G00570.1"/>
    <property type="gene ID" value="OPUNC10G00570"/>
</dbReference>
<proteinExistence type="predicted"/>
<protein>
    <recommendedName>
        <fullName evidence="3">NADP-dependent oxidoreductase domain-containing protein</fullName>
    </recommendedName>
</protein>
<dbReference type="STRING" id="4537.A0A0E0M515"/>
<evidence type="ECO:0008006" key="3">
    <source>
        <dbReference type="Google" id="ProtNLM"/>
    </source>
</evidence>
<dbReference type="AlphaFoldDB" id="A0A0E0M515"/>
<reference evidence="1" key="2">
    <citation type="submission" date="2018-05" db="EMBL/GenBank/DDBJ databases">
        <title>OpunRS2 (Oryza punctata Reference Sequence Version 2).</title>
        <authorList>
            <person name="Zhang J."/>
            <person name="Kudrna D."/>
            <person name="Lee S."/>
            <person name="Talag J."/>
            <person name="Welchert J."/>
            <person name="Wing R.A."/>
        </authorList>
    </citation>
    <scope>NUCLEOTIDE SEQUENCE [LARGE SCALE GENOMIC DNA]</scope>
</reference>
<evidence type="ECO:0000313" key="2">
    <source>
        <dbReference type="Proteomes" id="UP000026962"/>
    </source>
</evidence>
<keyword evidence="2" id="KW-1185">Reference proteome</keyword>
<dbReference type="Gene3D" id="3.20.20.100">
    <property type="entry name" value="NADP-dependent oxidoreductase domain"/>
    <property type="match status" value="1"/>
</dbReference>
<dbReference type="HOGENOM" id="CLU_2531348_0_0_1"/>
<accession>A0A0E0M515</accession>
<dbReference type="eggNOG" id="KOG1577">
    <property type="taxonomic scope" value="Eukaryota"/>
</dbReference>
<dbReference type="SUPFAM" id="SSF51430">
    <property type="entry name" value="NAD(P)-linked oxidoreductase"/>
    <property type="match status" value="1"/>
</dbReference>
<dbReference type="EnsemblPlants" id="OPUNC10G00570.1">
    <property type="protein sequence ID" value="OPUNC10G00570.1"/>
    <property type="gene ID" value="OPUNC10G00570"/>
</dbReference>
<dbReference type="Proteomes" id="UP000026962">
    <property type="component" value="Chromosome 10"/>
</dbReference>
<dbReference type="InterPro" id="IPR036812">
    <property type="entry name" value="NAD(P)_OxRdtase_dom_sf"/>
</dbReference>
<evidence type="ECO:0000313" key="1">
    <source>
        <dbReference type="EnsemblPlants" id="OPUNC10G00570.1"/>
    </source>
</evidence>
<sequence length="84" mass="9988">MHVWLRWAYEQGDCIVVNNFNERRLRENLEIFDWELTTADCREISALPEFRGCLYSRLPNGMSMKGIKIKTQGHGEDMETFRCM</sequence>